<keyword evidence="1" id="KW-0175">Coiled coil</keyword>
<evidence type="ECO:0000313" key="2">
    <source>
        <dbReference type="EMBL" id="CAD8153738.1"/>
    </source>
</evidence>
<feature type="coiled-coil region" evidence="1">
    <location>
        <begin position="32"/>
        <end position="59"/>
    </location>
</feature>
<gene>
    <name evidence="2" type="ORF">PPENT_87.1.T0250004</name>
</gene>
<dbReference type="Proteomes" id="UP000689195">
    <property type="component" value="Unassembled WGS sequence"/>
</dbReference>
<dbReference type="EMBL" id="CAJJDO010000025">
    <property type="protein sequence ID" value="CAD8153738.1"/>
    <property type="molecule type" value="Genomic_DNA"/>
</dbReference>
<name>A0A8S1TPB9_9CILI</name>
<keyword evidence="3" id="KW-1185">Reference proteome</keyword>
<organism evidence="2 3">
    <name type="scientific">Paramecium pentaurelia</name>
    <dbReference type="NCBI Taxonomy" id="43138"/>
    <lineage>
        <taxon>Eukaryota</taxon>
        <taxon>Sar</taxon>
        <taxon>Alveolata</taxon>
        <taxon>Ciliophora</taxon>
        <taxon>Intramacronucleata</taxon>
        <taxon>Oligohymenophorea</taxon>
        <taxon>Peniculida</taxon>
        <taxon>Parameciidae</taxon>
        <taxon>Paramecium</taxon>
    </lineage>
</organism>
<dbReference type="OrthoDB" id="2443807at2759"/>
<proteinExistence type="predicted"/>
<sequence>MIKRINRMSKKTVINCFDEKCQTHLQIIINVVKIQKKKIAEQKQQLTQLLEEVKQFRNNYVLFQDYNKEIQTKIKQIFLNCLEEHINKFEQSLSKTVNLQQMQNESFKEYFDRIYISILSIQNEKKMAAIQQNKEIFVIFSIIQQLRYKISDLIIKTIYLQEKEEEGDDEDDLESNQKLGLFDVLKQKYKDFKNNDEWKNGLIFTIIYISSNCFTDTIISFCQKALIQLWILEKDQRVRNLLKNQTLVSLQMQILEKDWQTQHDRIADDMQQMLKRIDELQEQLKLITDFVNHIRKGLLRVEGKINQMKEQLNKMGNDIKFLREKSNMEGIEGSSRKNVKSIYVPLKTQEKDKNEVSRLMNFDQFYDKAGEVNEHWIWQKYYSQKKLKSLFWKLHDSNKKIGNYVLMPVYISLRSLKNPVFQAVEESLKQDDYGFDDLQLKECKEMLQKKEFRFIFIMDSYDEMKLENIQKNLYINNKLKQNWSDPLVIFTTRSDIFTSNNYADWFASEDKQKFKEIQLLRFEESQKQEYLKKFTIQSIKMLIFDIHEWQMQTQNQKALDFKRFEQSWEKVQSSLLKFDEARWKSKTLLNEIQIITQIYKKLWSFKKYEDMMTLVILNKLVETPYMKEIIVQVLPNTILKATEIINIKQTFLENFSKILIKFFISKYRIQMYKSQPKRHLQESINEVNKKSEAEIQVDYDDFQEVTHNDLYNLEIIDYHQIAFEVWNILEENLIPQQLQISQESEGHKQLQIFFETNLLLPNQILNNIKIQQEEIIQFVNDALKEYNLTIYDFYCEFINYYHLKQIEKQRNLGESIDTDRFMHDLLEYSIRFTKTMCKNQLTQVQYKQQGFLYQNARTKEQSLNEFFNYDDQNGAQKKDIRSYSLVQQKGANFQFTHKSIQEFLIAADLYEVFVQPKRFDTQILNIIIEILSQENNQDQDCLQFLENIDVKYSKTFNQQENISLFQKQKKFDTFKKTINSITHMIIAIKEHDINSVNFSSQIYAETRQYLIQKISHDDRMIEFSKFLVNLMKIYKHFIISGSNALNILVEMKVDLTKYNFQNIQIQNTSLFGGNFAKCNLSKSKFKNVNINGIN</sequence>
<evidence type="ECO:0000256" key="1">
    <source>
        <dbReference type="SAM" id="Coils"/>
    </source>
</evidence>
<evidence type="ECO:0000313" key="3">
    <source>
        <dbReference type="Proteomes" id="UP000689195"/>
    </source>
</evidence>
<dbReference type="PANTHER" id="PTHR45333">
    <property type="entry name" value="MEMBRANE PROTEIN-RELATED"/>
    <property type="match status" value="1"/>
</dbReference>
<dbReference type="PANTHER" id="PTHR45333:SF1">
    <property type="entry name" value="CHROMOSOME UNDETERMINED SCAFFOLD_625, WHOLE GENOME SHOTGUN SEQUENCE"/>
    <property type="match status" value="1"/>
</dbReference>
<dbReference type="AlphaFoldDB" id="A0A8S1TPB9"/>
<reference evidence="2" key="1">
    <citation type="submission" date="2021-01" db="EMBL/GenBank/DDBJ databases">
        <authorList>
            <consortium name="Genoscope - CEA"/>
            <person name="William W."/>
        </authorList>
    </citation>
    <scope>NUCLEOTIDE SEQUENCE</scope>
</reference>
<feature type="coiled-coil region" evidence="1">
    <location>
        <begin position="263"/>
        <end position="325"/>
    </location>
</feature>
<protein>
    <submittedName>
        <fullName evidence="2">Uncharacterized protein</fullName>
    </submittedName>
</protein>
<comment type="caution">
    <text evidence="2">The sequence shown here is derived from an EMBL/GenBank/DDBJ whole genome shotgun (WGS) entry which is preliminary data.</text>
</comment>
<accession>A0A8S1TPB9</accession>